<organism evidence="13 14">
    <name type="scientific">Alteromonas naphthalenivorans</name>
    <dbReference type="NCBI Taxonomy" id="715451"/>
    <lineage>
        <taxon>Bacteria</taxon>
        <taxon>Pseudomonadati</taxon>
        <taxon>Pseudomonadota</taxon>
        <taxon>Gammaproteobacteria</taxon>
        <taxon>Alteromonadales</taxon>
        <taxon>Alteromonadaceae</taxon>
        <taxon>Alteromonas/Salinimonas group</taxon>
        <taxon>Alteromonas</taxon>
    </lineage>
</organism>
<dbReference type="KEGG" id="alt:ambt_11175"/>
<dbReference type="NCBIfam" id="TIGR00154">
    <property type="entry name" value="ispE"/>
    <property type="match status" value="1"/>
</dbReference>
<dbReference type="InterPro" id="IPR020568">
    <property type="entry name" value="Ribosomal_Su5_D2-typ_SF"/>
</dbReference>
<dbReference type="InterPro" id="IPR013750">
    <property type="entry name" value="GHMP_kinase_C_dom"/>
</dbReference>
<accession>F5ZCZ5</accession>
<keyword evidence="7 10" id="KW-0067">ATP-binding</keyword>
<dbReference type="Proteomes" id="UP000000683">
    <property type="component" value="Chromosome"/>
</dbReference>
<evidence type="ECO:0000256" key="8">
    <source>
        <dbReference type="ARBA" id="ARBA00023229"/>
    </source>
</evidence>
<comment type="pathway">
    <text evidence="10">Isoprenoid biosynthesis; isopentenyl diphosphate biosynthesis via DXP pathway; isopentenyl diphosphate from 1-deoxy-D-xylulose 5-phosphate: step 3/6.</text>
</comment>
<dbReference type="HAMAP" id="MF_00061">
    <property type="entry name" value="IspE"/>
    <property type="match status" value="1"/>
</dbReference>
<evidence type="ECO:0000259" key="12">
    <source>
        <dbReference type="Pfam" id="PF08544"/>
    </source>
</evidence>
<dbReference type="GO" id="GO:0019288">
    <property type="term" value="P:isopentenyl diphosphate biosynthetic process, methylerythritol 4-phosphate pathway"/>
    <property type="evidence" value="ECO:0007669"/>
    <property type="project" value="UniProtKB-UniRule"/>
</dbReference>
<reference evidence="13 14" key="1">
    <citation type="journal article" date="2011" name="J. Bacteriol.">
        <title>Complete genome sequence of the polycyclic aromatic hydrocarbon-degrading bacterium Alteromonas sp. strain SN2.</title>
        <authorList>
            <person name="Jin H.M."/>
            <person name="Jeong H."/>
            <person name="Moon E.J."/>
            <person name="Math R.K."/>
            <person name="Lee K."/>
            <person name="Kim H.J."/>
            <person name="Jeon C.O."/>
            <person name="Oh T.K."/>
            <person name="Kim J.F."/>
        </authorList>
    </citation>
    <scope>NUCLEOTIDE SEQUENCE [LARGE SCALE GENOMIC DNA]</scope>
    <source>
        <strain evidence="14">JCM 17741 / KACC 18427 / KCTC 11700BP / SN2</strain>
    </source>
</reference>
<dbReference type="HOGENOM" id="CLU_053057_3_0_6"/>
<evidence type="ECO:0000256" key="6">
    <source>
        <dbReference type="ARBA" id="ARBA00022777"/>
    </source>
</evidence>
<evidence type="ECO:0000313" key="13">
    <source>
        <dbReference type="EMBL" id="AEF03757.1"/>
    </source>
</evidence>
<evidence type="ECO:0000259" key="11">
    <source>
        <dbReference type="Pfam" id="PF00288"/>
    </source>
</evidence>
<dbReference type="UniPathway" id="UPA00056">
    <property type="reaction ID" value="UER00094"/>
</dbReference>
<feature type="active site" evidence="10">
    <location>
        <position position="27"/>
    </location>
</feature>
<feature type="domain" description="GHMP kinase C-terminal" evidence="12">
    <location>
        <begin position="218"/>
        <end position="277"/>
    </location>
</feature>
<dbReference type="InterPro" id="IPR014721">
    <property type="entry name" value="Ribsml_uS5_D2-typ_fold_subgr"/>
</dbReference>
<dbReference type="Pfam" id="PF08544">
    <property type="entry name" value="GHMP_kinases_C"/>
    <property type="match status" value="1"/>
</dbReference>
<dbReference type="PANTHER" id="PTHR43527:SF2">
    <property type="entry name" value="4-DIPHOSPHOCYTIDYL-2-C-METHYL-D-ERYTHRITOL KINASE, CHLOROPLASTIC"/>
    <property type="match status" value="1"/>
</dbReference>
<evidence type="ECO:0000256" key="5">
    <source>
        <dbReference type="ARBA" id="ARBA00022741"/>
    </source>
</evidence>
<proteinExistence type="inferred from homology"/>
<keyword evidence="14" id="KW-1185">Reference proteome</keyword>
<evidence type="ECO:0000256" key="10">
    <source>
        <dbReference type="HAMAP-Rule" id="MF_00061"/>
    </source>
</evidence>
<dbReference type="Gene3D" id="3.30.70.890">
    <property type="entry name" value="GHMP kinase, C-terminal domain"/>
    <property type="match status" value="1"/>
</dbReference>
<dbReference type="Pfam" id="PF00288">
    <property type="entry name" value="GHMP_kinases_N"/>
    <property type="match status" value="1"/>
</dbReference>
<dbReference type="eggNOG" id="COG1947">
    <property type="taxonomic scope" value="Bacteria"/>
</dbReference>
<dbReference type="InterPro" id="IPR036554">
    <property type="entry name" value="GHMP_kinase_C_sf"/>
</dbReference>
<comment type="similarity">
    <text evidence="1 10">Belongs to the GHMP kinase family. IspE subfamily.</text>
</comment>
<dbReference type="PIRSF" id="PIRSF010376">
    <property type="entry name" value="IspE"/>
    <property type="match status" value="1"/>
</dbReference>
<dbReference type="GO" id="GO:0016114">
    <property type="term" value="P:terpenoid biosynthetic process"/>
    <property type="evidence" value="ECO:0007669"/>
    <property type="project" value="UniProtKB-UniRule"/>
</dbReference>
<evidence type="ECO:0000256" key="9">
    <source>
        <dbReference type="ARBA" id="ARBA00032554"/>
    </source>
</evidence>
<feature type="domain" description="GHMP kinase N-terminal" evidence="11">
    <location>
        <begin position="82"/>
        <end position="159"/>
    </location>
</feature>
<dbReference type="PANTHER" id="PTHR43527">
    <property type="entry name" value="4-DIPHOSPHOCYTIDYL-2-C-METHYL-D-ERYTHRITOL KINASE, CHLOROPLASTIC"/>
    <property type="match status" value="1"/>
</dbReference>
<keyword evidence="4 10" id="KW-0808">Transferase</keyword>
<evidence type="ECO:0000256" key="4">
    <source>
        <dbReference type="ARBA" id="ARBA00022679"/>
    </source>
</evidence>
<feature type="binding site" evidence="10">
    <location>
        <begin position="110"/>
        <end position="120"/>
    </location>
    <ligand>
        <name>ATP</name>
        <dbReference type="ChEBI" id="CHEBI:30616"/>
    </ligand>
</feature>
<keyword evidence="8 10" id="KW-0414">Isoprene biosynthesis</keyword>
<dbReference type="EMBL" id="CP002339">
    <property type="protein sequence ID" value="AEF03757.1"/>
    <property type="molecule type" value="Genomic_DNA"/>
</dbReference>
<dbReference type="GO" id="GO:0050515">
    <property type="term" value="F:4-(cytidine 5'-diphospho)-2-C-methyl-D-erythritol kinase activity"/>
    <property type="evidence" value="ECO:0007669"/>
    <property type="project" value="UniProtKB-UniRule"/>
</dbReference>
<dbReference type="InterPro" id="IPR004424">
    <property type="entry name" value="IspE"/>
</dbReference>
<dbReference type="SUPFAM" id="SSF55060">
    <property type="entry name" value="GHMP Kinase, C-terminal domain"/>
    <property type="match status" value="1"/>
</dbReference>
<dbReference type="InterPro" id="IPR006204">
    <property type="entry name" value="GHMP_kinase_N_dom"/>
</dbReference>
<keyword evidence="5 10" id="KW-0547">Nucleotide-binding</keyword>
<evidence type="ECO:0000256" key="1">
    <source>
        <dbReference type="ARBA" id="ARBA00009684"/>
    </source>
</evidence>
<evidence type="ECO:0000313" key="14">
    <source>
        <dbReference type="Proteomes" id="UP000000683"/>
    </source>
</evidence>
<gene>
    <name evidence="13" type="primary">ipk</name>
    <name evidence="10" type="synonym">ispE</name>
    <name evidence="13" type="ordered locus">ambt_11175</name>
</gene>
<comment type="catalytic activity">
    <reaction evidence="10">
        <text>4-CDP-2-C-methyl-D-erythritol + ATP = 4-CDP-2-C-methyl-D-erythritol 2-phosphate + ADP + H(+)</text>
        <dbReference type="Rhea" id="RHEA:18437"/>
        <dbReference type="ChEBI" id="CHEBI:15378"/>
        <dbReference type="ChEBI" id="CHEBI:30616"/>
        <dbReference type="ChEBI" id="CHEBI:57823"/>
        <dbReference type="ChEBI" id="CHEBI:57919"/>
        <dbReference type="ChEBI" id="CHEBI:456216"/>
        <dbReference type="EC" id="2.7.1.148"/>
    </reaction>
</comment>
<protein>
    <recommendedName>
        <fullName evidence="3 10">4-diphosphocytidyl-2-C-methyl-D-erythritol kinase</fullName>
        <shortName evidence="10">CMK</shortName>
        <ecNumber evidence="2 10">2.7.1.148</ecNumber>
    </recommendedName>
    <alternativeName>
        <fullName evidence="9 10">4-(cytidine-5'-diphospho)-2-C-methyl-D-erythritol kinase</fullName>
    </alternativeName>
</protein>
<evidence type="ECO:0000256" key="2">
    <source>
        <dbReference type="ARBA" id="ARBA00012052"/>
    </source>
</evidence>
<evidence type="ECO:0000256" key="7">
    <source>
        <dbReference type="ARBA" id="ARBA00022840"/>
    </source>
</evidence>
<dbReference type="GO" id="GO:0005524">
    <property type="term" value="F:ATP binding"/>
    <property type="evidence" value="ECO:0007669"/>
    <property type="project" value="UniProtKB-UniRule"/>
</dbReference>
<dbReference type="EC" id="2.7.1.148" evidence="2 10"/>
<dbReference type="Gene3D" id="3.30.230.10">
    <property type="match status" value="1"/>
</dbReference>
<dbReference type="SUPFAM" id="SSF54211">
    <property type="entry name" value="Ribosomal protein S5 domain 2-like"/>
    <property type="match status" value="1"/>
</dbReference>
<dbReference type="AlphaFoldDB" id="F5ZCZ5"/>
<evidence type="ECO:0000256" key="3">
    <source>
        <dbReference type="ARBA" id="ARBA00017473"/>
    </source>
</evidence>
<sequence>MDAALMTNSKVTNLQEIGLDWWPSPAKLNLFLHINGRYPNGYHQLQSLFQMLDYGDKLAFDINDSGVISMATPLKGVKDEDNLIVRAAKLLAEHAHINKGVNISLEKCLPMGGGIGGGSSNAATTLVALNQLWGVKLSEDELAELGLELGADVPIFVRGLTAFASGVGEEITPAPQEEKWYLVANPNVHISTAEVFTAEKLTRNTPIMQWEDYQFEKTRNDCQQLVVNRYPEVANLLQWLVHYAPSRMTGTGACVFAIFSDDVCAKQVQAKLPAAWHSFVAKGVNRSPLLQKLKKSEHVYATSDKK</sequence>
<name>F5ZCZ5_ALTNA</name>
<comment type="function">
    <text evidence="10">Catalyzes the phosphorylation of the position 2 hydroxy group of 4-diphosphocytidyl-2C-methyl-D-erythritol.</text>
</comment>
<keyword evidence="6 10" id="KW-0418">Kinase</keyword>
<feature type="active site" evidence="10">
    <location>
        <position position="152"/>
    </location>
</feature>